<evidence type="ECO:0000256" key="2">
    <source>
        <dbReference type="ARBA" id="ARBA00023125"/>
    </source>
</evidence>
<dbReference type="AlphaFoldDB" id="A0A037ZI00"/>
<dbReference type="Proteomes" id="UP000026249">
    <property type="component" value="Unassembled WGS sequence"/>
</dbReference>
<comment type="caution">
    <text evidence="5">The sequence shown here is derived from an EMBL/GenBank/DDBJ whole genome shotgun (WGS) entry which is preliminary data.</text>
</comment>
<evidence type="ECO:0000313" key="6">
    <source>
        <dbReference type="Proteomes" id="UP000026249"/>
    </source>
</evidence>
<keyword evidence="2" id="KW-0238">DNA-binding</keyword>
<dbReference type="STRING" id="1454373.ACMU_18380"/>
<dbReference type="SUPFAM" id="SSF48008">
    <property type="entry name" value="GntR ligand-binding domain-like"/>
    <property type="match status" value="1"/>
</dbReference>
<dbReference type="InterPro" id="IPR000524">
    <property type="entry name" value="Tscrpt_reg_HTH_GntR"/>
</dbReference>
<keyword evidence="3" id="KW-0804">Transcription</keyword>
<name>A0A037ZI00_9RHOB</name>
<proteinExistence type="predicted"/>
<dbReference type="SMART" id="SM00895">
    <property type="entry name" value="FCD"/>
    <property type="match status" value="1"/>
</dbReference>
<keyword evidence="6" id="KW-1185">Reference proteome</keyword>
<evidence type="ECO:0000259" key="4">
    <source>
        <dbReference type="PROSITE" id="PS50949"/>
    </source>
</evidence>
<dbReference type="Gene3D" id="1.10.10.10">
    <property type="entry name" value="Winged helix-like DNA-binding domain superfamily/Winged helix DNA-binding domain"/>
    <property type="match status" value="1"/>
</dbReference>
<keyword evidence="1" id="KW-0805">Transcription regulation</keyword>
<evidence type="ECO:0000313" key="5">
    <source>
        <dbReference type="EMBL" id="KAJ54395.1"/>
    </source>
</evidence>
<dbReference type="PANTHER" id="PTHR43537:SF5">
    <property type="entry name" value="UXU OPERON TRANSCRIPTIONAL REGULATOR"/>
    <property type="match status" value="1"/>
</dbReference>
<dbReference type="InterPro" id="IPR011711">
    <property type="entry name" value="GntR_C"/>
</dbReference>
<evidence type="ECO:0000256" key="1">
    <source>
        <dbReference type="ARBA" id="ARBA00023015"/>
    </source>
</evidence>
<protein>
    <recommendedName>
        <fullName evidence="4">HTH gntR-type domain-containing protein</fullName>
    </recommendedName>
</protein>
<sequence>MVSGRHKQNFDPALCEAFDVDTIPRGQSVASAMAAALRDHILFARLRPHDTLPEMSMAQAFGVGRSHAREALRLLEDQKLVRRVPQSGNYVTPISSKLVHEGAFMRQAVEEANVRRVSGLVSAEDAARLSDLIDAQQAAADKANRREFHTLDEAFHKALFQIGGRAHAWDYLQPAKLHVDRARIATLGLGSSPDRAIAEHRAILSALVEGDTKAAVAALDVHLHRVEILLERLTELEPTYVDLCADLKPG</sequence>
<dbReference type="GO" id="GO:0003677">
    <property type="term" value="F:DNA binding"/>
    <property type="evidence" value="ECO:0007669"/>
    <property type="project" value="UniProtKB-KW"/>
</dbReference>
<accession>A0A037ZI00</accession>
<dbReference type="PANTHER" id="PTHR43537">
    <property type="entry name" value="TRANSCRIPTIONAL REGULATOR, GNTR FAMILY"/>
    <property type="match status" value="1"/>
</dbReference>
<organism evidence="5 6">
    <name type="scientific">Actibacterium mucosum KCTC 23349</name>
    <dbReference type="NCBI Taxonomy" id="1454373"/>
    <lineage>
        <taxon>Bacteria</taxon>
        <taxon>Pseudomonadati</taxon>
        <taxon>Pseudomonadota</taxon>
        <taxon>Alphaproteobacteria</taxon>
        <taxon>Rhodobacterales</taxon>
        <taxon>Roseobacteraceae</taxon>
        <taxon>Actibacterium</taxon>
    </lineage>
</organism>
<dbReference type="Pfam" id="PF00392">
    <property type="entry name" value="GntR"/>
    <property type="match status" value="1"/>
</dbReference>
<dbReference type="EMBL" id="JFKE01000008">
    <property type="protein sequence ID" value="KAJ54395.1"/>
    <property type="molecule type" value="Genomic_DNA"/>
</dbReference>
<dbReference type="InterPro" id="IPR008920">
    <property type="entry name" value="TF_FadR/GntR_C"/>
</dbReference>
<dbReference type="CDD" id="cd07377">
    <property type="entry name" value="WHTH_GntR"/>
    <property type="match status" value="1"/>
</dbReference>
<dbReference type="InterPro" id="IPR036390">
    <property type="entry name" value="WH_DNA-bd_sf"/>
</dbReference>
<dbReference type="Pfam" id="PF07729">
    <property type="entry name" value="FCD"/>
    <property type="match status" value="1"/>
</dbReference>
<dbReference type="GO" id="GO:0003700">
    <property type="term" value="F:DNA-binding transcription factor activity"/>
    <property type="evidence" value="ECO:0007669"/>
    <property type="project" value="InterPro"/>
</dbReference>
<dbReference type="PROSITE" id="PS50949">
    <property type="entry name" value="HTH_GNTR"/>
    <property type="match status" value="1"/>
</dbReference>
<gene>
    <name evidence="5" type="ORF">ACMU_18380</name>
</gene>
<dbReference type="InterPro" id="IPR036388">
    <property type="entry name" value="WH-like_DNA-bd_sf"/>
</dbReference>
<evidence type="ECO:0000256" key="3">
    <source>
        <dbReference type="ARBA" id="ARBA00023163"/>
    </source>
</evidence>
<dbReference type="SUPFAM" id="SSF46785">
    <property type="entry name" value="Winged helix' DNA-binding domain"/>
    <property type="match status" value="1"/>
</dbReference>
<dbReference type="SMART" id="SM00345">
    <property type="entry name" value="HTH_GNTR"/>
    <property type="match status" value="1"/>
</dbReference>
<reference evidence="5 6" key="1">
    <citation type="submission" date="2014-03" db="EMBL/GenBank/DDBJ databases">
        <title>Draft Genome Sequence of Actibacterium mucosum KCTC 23349, a Marine Alphaproteobacterium with Complex Ionic Requirements Isolated from Mediterranean Seawater at Malvarrosa Beach, Valencia, Spain.</title>
        <authorList>
            <person name="Arahal D.R."/>
            <person name="Shao Z."/>
            <person name="Lai Q."/>
            <person name="Pujalte M.J."/>
        </authorList>
    </citation>
    <scope>NUCLEOTIDE SEQUENCE [LARGE SCALE GENOMIC DNA]</scope>
    <source>
        <strain evidence="5 6">KCTC 23349</strain>
    </source>
</reference>
<feature type="domain" description="HTH gntR-type" evidence="4">
    <location>
        <begin position="27"/>
        <end position="94"/>
    </location>
</feature>
<dbReference type="Gene3D" id="1.20.120.530">
    <property type="entry name" value="GntR ligand-binding domain-like"/>
    <property type="match status" value="1"/>
</dbReference>